<evidence type="ECO:0000256" key="1">
    <source>
        <dbReference type="ARBA" id="ARBA00004604"/>
    </source>
</evidence>
<keyword evidence="17" id="KW-1185">Reference proteome</keyword>
<dbReference type="GO" id="GO:0034511">
    <property type="term" value="F:U3 snoRNA binding"/>
    <property type="evidence" value="ECO:0007669"/>
    <property type="project" value="InterPro"/>
</dbReference>
<dbReference type="PROSITE" id="PS51152">
    <property type="entry name" value="NFYA_HAP2_2"/>
    <property type="match status" value="1"/>
</dbReference>
<evidence type="ECO:0000256" key="11">
    <source>
        <dbReference type="ARBA" id="ARBA00023242"/>
    </source>
</evidence>
<dbReference type="PROSITE" id="PS50082">
    <property type="entry name" value="WD_REPEATS_2"/>
    <property type="match status" value="3"/>
</dbReference>
<reference evidence="16" key="1">
    <citation type="submission" date="2023-07" db="EMBL/GenBank/DDBJ databases">
        <title>A chromosome-level genome assembly of Lolium multiflorum.</title>
        <authorList>
            <person name="Chen Y."/>
            <person name="Copetti D."/>
            <person name="Kolliker R."/>
            <person name="Studer B."/>
        </authorList>
    </citation>
    <scope>NUCLEOTIDE SEQUENCE</scope>
    <source>
        <strain evidence="16">02402/16</strain>
        <tissue evidence="16">Leaf</tissue>
    </source>
</reference>
<dbReference type="InterPro" id="IPR019775">
    <property type="entry name" value="WD40_repeat_CS"/>
</dbReference>
<dbReference type="PROSITE" id="PS50294">
    <property type="entry name" value="WD_REPEATS_REGION"/>
    <property type="match status" value="3"/>
</dbReference>
<dbReference type="GO" id="GO:0003677">
    <property type="term" value="F:DNA binding"/>
    <property type="evidence" value="ECO:0007669"/>
    <property type="project" value="UniProtKB-KW"/>
</dbReference>
<feature type="region of interest" description="Disordered" evidence="15">
    <location>
        <begin position="544"/>
        <end position="579"/>
    </location>
</feature>
<evidence type="ECO:0000256" key="10">
    <source>
        <dbReference type="ARBA" id="ARBA00023163"/>
    </source>
</evidence>
<evidence type="ECO:0000313" key="16">
    <source>
        <dbReference type="EMBL" id="KAK1626711.1"/>
    </source>
</evidence>
<dbReference type="GO" id="GO:0032040">
    <property type="term" value="C:small-subunit processome"/>
    <property type="evidence" value="ECO:0007669"/>
    <property type="project" value="TreeGrafter"/>
</dbReference>
<feature type="compositionally biased region" description="Acidic residues" evidence="15">
    <location>
        <begin position="109"/>
        <end position="119"/>
    </location>
</feature>
<evidence type="ECO:0000256" key="15">
    <source>
        <dbReference type="SAM" id="MobiDB-lite"/>
    </source>
</evidence>
<dbReference type="Pfam" id="PF00400">
    <property type="entry name" value="WD40"/>
    <property type="match status" value="5"/>
</dbReference>
<dbReference type="Gene3D" id="2.130.10.10">
    <property type="entry name" value="YVTN repeat-like/Quinoprotein amine dehydrogenase"/>
    <property type="match status" value="1"/>
</dbReference>
<accession>A0AAD8RMY0</accession>
<keyword evidence="4 14" id="KW-0853">WD repeat</keyword>
<feature type="repeat" description="WD" evidence="14">
    <location>
        <begin position="264"/>
        <end position="305"/>
    </location>
</feature>
<feature type="compositionally biased region" description="Basic and acidic residues" evidence="15">
    <location>
        <begin position="82"/>
        <end position="108"/>
    </location>
</feature>
<dbReference type="InterPro" id="IPR018362">
    <property type="entry name" value="CCAAT-binding_factor_CS"/>
</dbReference>
<dbReference type="PANTHER" id="PTHR19865">
    <property type="entry name" value="U3 SMALL NUCLEOLAR RNA INTERACTING PROTEIN 2"/>
    <property type="match status" value="1"/>
</dbReference>
<dbReference type="GO" id="GO:0016602">
    <property type="term" value="C:CCAAT-binding factor complex"/>
    <property type="evidence" value="ECO:0007669"/>
    <property type="project" value="InterPro"/>
</dbReference>
<dbReference type="InterPro" id="IPR001289">
    <property type="entry name" value="NFYA"/>
</dbReference>
<dbReference type="Proteomes" id="UP001231189">
    <property type="component" value="Unassembled WGS sequence"/>
</dbReference>
<dbReference type="GO" id="GO:0003700">
    <property type="term" value="F:DNA-binding transcription factor activity"/>
    <property type="evidence" value="ECO:0007669"/>
    <property type="project" value="InterPro"/>
</dbReference>
<evidence type="ECO:0000256" key="4">
    <source>
        <dbReference type="ARBA" id="ARBA00022574"/>
    </source>
</evidence>
<keyword evidence="7" id="KW-0805">Transcription regulation</keyword>
<dbReference type="PROSITE" id="PS00686">
    <property type="entry name" value="NFYA_HAP2_1"/>
    <property type="match status" value="1"/>
</dbReference>
<dbReference type="AlphaFoldDB" id="A0AAD8RMY0"/>
<dbReference type="InterPro" id="IPR039241">
    <property type="entry name" value="Rrp9-like"/>
</dbReference>
<dbReference type="FunFam" id="2.130.10.10:FF:000483">
    <property type="entry name" value="U3 snoRNP-associated protein-like EMB2271"/>
    <property type="match status" value="1"/>
</dbReference>
<evidence type="ECO:0000313" key="17">
    <source>
        <dbReference type="Proteomes" id="UP001231189"/>
    </source>
</evidence>
<comment type="subunit">
    <text evidence="13">Heterotrimeric transcription factor composed of three components, NF-YA, NF-YB and NF-YC. NF-YB and NF-YC must interact and dimerize for NF-YA association and DNA binding.</text>
</comment>
<gene>
    <name evidence="16" type="ORF">QYE76_001026</name>
</gene>
<protein>
    <recommendedName>
        <fullName evidence="18">Nuclear transcription factor Y subunit</fullName>
    </recommendedName>
</protein>
<evidence type="ECO:0000256" key="13">
    <source>
        <dbReference type="ARBA" id="ARBA00025911"/>
    </source>
</evidence>
<dbReference type="CDD" id="cd00200">
    <property type="entry name" value="WD40"/>
    <property type="match status" value="1"/>
</dbReference>
<sequence>MAPRGNRSSKRPPPPRGKGKGKRPSAASAGDDPFFEAEPKRRRARADEDIESGDSDDDALALGGAAVGDDGEEEEKEDEETAGEKKLRMTNEYLARIEDALKRGKKDSDDDDSDEDSDDAPGRGSRGVAGILKKKHLVESGRQRLSLAARVLPPGEQDGFTFIAKHRQPVTAVALSKDSDRGFSASKDGVIMHWDVETGKCEKYLWPSEKVLASHHAKAPLSKKRSQHILALAVSSDGRYLATGGMDRHIHLWDVRSREHIQAFSGHRGPVSCLAFGLDSPELFSGSYDRSIMQWNAEDRTYMHCLYGHQGEILTTDALSKDRLLTVARDRTMHLWKIPEESQLVFRAPAVSLECCCFIDDKEYLSGSDDGSLELWSVMRKKPTHIIKNAHPALTPSSLDSADEELPKENGTCKSESFSSAHSWVSAVASRKGSDLAASGAANGVVRLWTIQPDSKGMQPLFDLPLDGFVNSLAIAKSGRFIVAGVGREPRLGRWGCVAAAKNGVAIHQLSLQDDSEVFNPLAFESCVPALKCEAAYDGDHTAAEKQQKQAAQNDQQEAPATSVDSQTTVGTPSTEFVTPYPHPEACHAMGQMAYANIDPYYGSLYAAYGGQPMMHAPLVGMHPAGLPLPTDTIEEPVYVNAKQYNAILRRRQSRAKAESERKLIKGRKPYLHESRHQHALKRARGAGGRFLNAKSDDNEEHSDTSSKDKQNGVIPRNSGQLSSSQSPNGATSANQTGKLEYYHADVDARRHAISLGGTLLSCQVCSRLLFPGGTVVHFSKVSKIKMLMREKQGMSSPIVKGVLDMLCLHYKARPHPSSKSVTTMPCISLSRKMLGREEREGDGGMEERLGMGKVT</sequence>
<evidence type="ECO:0000256" key="14">
    <source>
        <dbReference type="PROSITE-ProRule" id="PRU00221"/>
    </source>
</evidence>
<comment type="caution">
    <text evidence="16">The sequence shown here is derived from an EMBL/GenBank/DDBJ whole genome shotgun (WGS) entry which is preliminary data.</text>
</comment>
<dbReference type="SUPFAM" id="SSF50978">
    <property type="entry name" value="WD40 repeat-like"/>
    <property type="match status" value="1"/>
</dbReference>
<evidence type="ECO:0008006" key="18">
    <source>
        <dbReference type="Google" id="ProtNLM"/>
    </source>
</evidence>
<evidence type="ECO:0000256" key="5">
    <source>
        <dbReference type="ARBA" id="ARBA00022737"/>
    </source>
</evidence>
<comment type="subcellular location">
    <subcellularLocation>
        <location evidence="1">Nucleus</location>
        <location evidence="1">Nucleolus</location>
    </subcellularLocation>
</comment>
<evidence type="ECO:0000256" key="2">
    <source>
        <dbReference type="ARBA" id="ARBA00006777"/>
    </source>
</evidence>
<keyword evidence="9" id="KW-0010">Activator</keyword>
<organism evidence="16 17">
    <name type="scientific">Lolium multiflorum</name>
    <name type="common">Italian ryegrass</name>
    <name type="synonym">Lolium perenne subsp. multiflorum</name>
    <dbReference type="NCBI Taxonomy" id="4521"/>
    <lineage>
        <taxon>Eukaryota</taxon>
        <taxon>Viridiplantae</taxon>
        <taxon>Streptophyta</taxon>
        <taxon>Embryophyta</taxon>
        <taxon>Tracheophyta</taxon>
        <taxon>Spermatophyta</taxon>
        <taxon>Magnoliopsida</taxon>
        <taxon>Liliopsida</taxon>
        <taxon>Poales</taxon>
        <taxon>Poaceae</taxon>
        <taxon>BOP clade</taxon>
        <taxon>Pooideae</taxon>
        <taxon>Poodae</taxon>
        <taxon>Poeae</taxon>
        <taxon>Poeae Chloroplast Group 2 (Poeae type)</taxon>
        <taxon>Loliodinae</taxon>
        <taxon>Loliinae</taxon>
        <taxon>Lolium</taxon>
    </lineage>
</organism>
<dbReference type="SMART" id="SM00320">
    <property type="entry name" value="WD40"/>
    <property type="match status" value="6"/>
</dbReference>
<dbReference type="GO" id="GO:0006364">
    <property type="term" value="P:rRNA processing"/>
    <property type="evidence" value="ECO:0007669"/>
    <property type="project" value="UniProtKB-KW"/>
</dbReference>
<dbReference type="PROSITE" id="PS00678">
    <property type="entry name" value="WD_REPEATS_1"/>
    <property type="match status" value="1"/>
</dbReference>
<feature type="compositionally biased region" description="Acidic residues" evidence="15">
    <location>
        <begin position="48"/>
        <end position="59"/>
    </location>
</feature>
<feature type="repeat" description="WD" evidence="14">
    <location>
        <begin position="222"/>
        <end position="263"/>
    </location>
</feature>
<dbReference type="InterPro" id="IPR001680">
    <property type="entry name" value="WD40_rpt"/>
</dbReference>
<keyword evidence="12" id="KW-0687">Ribonucleoprotein</keyword>
<evidence type="ECO:0000256" key="8">
    <source>
        <dbReference type="ARBA" id="ARBA00023125"/>
    </source>
</evidence>
<evidence type="ECO:0000256" key="12">
    <source>
        <dbReference type="ARBA" id="ARBA00023274"/>
    </source>
</evidence>
<evidence type="ECO:0000256" key="9">
    <source>
        <dbReference type="ARBA" id="ARBA00023159"/>
    </source>
</evidence>
<dbReference type="InterPro" id="IPR036322">
    <property type="entry name" value="WD40_repeat_dom_sf"/>
</dbReference>
<dbReference type="Pfam" id="PF02045">
    <property type="entry name" value="CBFB_NFYA"/>
    <property type="match status" value="1"/>
</dbReference>
<dbReference type="PRINTS" id="PR00616">
    <property type="entry name" value="CCAATSUBUNTB"/>
</dbReference>
<evidence type="ECO:0000256" key="3">
    <source>
        <dbReference type="ARBA" id="ARBA00022552"/>
    </source>
</evidence>
<feature type="region of interest" description="Disordered" evidence="15">
    <location>
        <begin position="1"/>
        <end position="131"/>
    </location>
</feature>
<keyword evidence="11" id="KW-0539">Nucleus</keyword>
<dbReference type="PANTHER" id="PTHR19865:SF0">
    <property type="entry name" value="U3 SMALL NUCLEOLAR RNA-INTERACTING PROTEIN 2"/>
    <property type="match status" value="1"/>
</dbReference>
<dbReference type="SMART" id="SM00521">
    <property type="entry name" value="CBF"/>
    <property type="match status" value="1"/>
</dbReference>
<feature type="compositionally biased region" description="Basic and acidic residues" evidence="15">
    <location>
        <begin position="702"/>
        <end position="711"/>
    </location>
</feature>
<feature type="compositionally biased region" description="Acidic residues" evidence="15">
    <location>
        <begin position="69"/>
        <end position="81"/>
    </location>
</feature>
<keyword evidence="3" id="KW-0698">rRNA processing</keyword>
<keyword evidence="6" id="KW-0694">RNA-binding</keyword>
<keyword evidence="10" id="KW-0804">Transcription</keyword>
<feature type="repeat" description="WD" evidence="14">
    <location>
        <begin position="163"/>
        <end position="204"/>
    </location>
</feature>
<dbReference type="InterPro" id="IPR015943">
    <property type="entry name" value="WD40/YVTN_repeat-like_dom_sf"/>
</dbReference>
<evidence type="ECO:0000256" key="7">
    <source>
        <dbReference type="ARBA" id="ARBA00023015"/>
    </source>
</evidence>
<keyword evidence="8" id="KW-0238">DNA-binding</keyword>
<feature type="compositionally biased region" description="Polar residues" evidence="15">
    <location>
        <begin position="718"/>
        <end position="735"/>
    </location>
</feature>
<keyword evidence="5" id="KW-0677">Repeat</keyword>
<proteinExistence type="inferred from homology"/>
<dbReference type="Gene3D" id="6.10.250.2430">
    <property type="match status" value="1"/>
</dbReference>
<feature type="compositionally biased region" description="Polar residues" evidence="15">
    <location>
        <begin position="563"/>
        <end position="577"/>
    </location>
</feature>
<comment type="similarity">
    <text evidence="2">Belongs to the WD repeat RRP9 family.</text>
</comment>
<feature type="compositionally biased region" description="Low complexity" evidence="15">
    <location>
        <begin position="549"/>
        <end position="559"/>
    </location>
</feature>
<feature type="region of interest" description="Disordered" evidence="15">
    <location>
        <begin position="836"/>
        <end position="856"/>
    </location>
</feature>
<evidence type="ECO:0000256" key="6">
    <source>
        <dbReference type="ARBA" id="ARBA00022884"/>
    </source>
</evidence>
<feature type="region of interest" description="Disordered" evidence="15">
    <location>
        <begin position="651"/>
        <end position="735"/>
    </location>
</feature>
<dbReference type="EMBL" id="JAUUTY010000005">
    <property type="protein sequence ID" value="KAK1626711.1"/>
    <property type="molecule type" value="Genomic_DNA"/>
</dbReference>
<name>A0AAD8RMY0_LOLMU</name>